<reference evidence="1" key="1">
    <citation type="submission" date="2019-05" db="EMBL/GenBank/DDBJ databases">
        <title>The de novo reference genome and transcriptome assemblies of the wild tomato species Solanum chilense.</title>
        <authorList>
            <person name="Stam R."/>
            <person name="Nosenko T."/>
            <person name="Hoerger A.C."/>
            <person name="Stephan W."/>
            <person name="Seidel M.A."/>
            <person name="Kuhn J.M.M."/>
            <person name="Haberer G."/>
            <person name="Tellier A."/>
        </authorList>
    </citation>
    <scope>NUCLEOTIDE SEQUENCE</scope>
    <source>
        <tissue evidence="1">Mature leaves</tissue>
    </source>
</reference>
<dbReference type="AlphaFoldDB" id="A0A6N2BZ47"/>
<name>A0A6N2BZ47_SOLCI</name>
<protein>
    <submittedName>
        <fullName evidence="1">Uncharacterized protein</fullName>
    </submittedName>
</protein>
<proteinExistence type="predicted"/>
<organism evidence="1">
    <name type="scientific">Solanum chilense</name>
    <name type="common">Tomato</name>
    <name type="synonym">Lycopersicon chilense</name>
    <dbReference type="NCBI Taxonomy" id="4083"/>
    <lineage>
        <taxon>Eukaryota</taxon>
        <taxon>Viridiplantae</taxon>
        <taxon>Streptophyta</taxon>
        <taxon>Embryophyta</taxon>
        <taxon>Tracheophyta</taxon>
        <taxon>Spermatophyta</taxon>
        <taxon>Magnoliopsida</taxon>
        <taxon>eudicotyledons</taxon>
        <taxon>Gunneridae</taxon>
        <taxon>Pentapetalae</taxon>
        <taxon>asterids</taxon>
        <taxon>lamiids</taxon>
        <taxon>Solanales</taxon>
        <taxon>Solanaceae</taxon>
        <taxon>Solanoideae</taxon>
        <taxon>Solaneae</taxon>
        <taxon>Solanum</taxon>
        <taxon>Solanum subgen. Lycopersicon</taxon>
    </lineage>
</organism>
<gene>
    <name evidence="1" type="ORF">EJD97_002896</name>
</gene>
<dbReference type="EMBL" id="RXGB01001373">
    <property type="protein sequence ID" value="TMW99208.1"/>
    <property type="molecule type" value="Genomic_DNA"/>
</dbReference>
<sequence>MNTRRNAGGVIGGATTRLNQVLPQGLAAVVEMHVNPTGLENREVRTSLVQMAQAITLKAQAMTAQADQQGIPKENPPASTMANRLRDFMRMNPPIYTGSRIVEDLEEEFRETMMHDSMDLSILMVHVQQVEKK</sequence>
<comment type="caution">
    <text evidence="1">The sequence shown here is derived from an EMBL/GenBank/DDBJ whole genome shotgun (WGS) entry which is preliminary data.</text>
</comment>
<accession>A0A6N2BZ47</accession>
<evidence type="ECO:0000313" key="1">
    <source>
        <dbReference type="EMBL" id="TMW99208.1"/>
    </source>
</evidence>